<dbReference type="PANTHER" id="PTHR33452">
    <property type="entry name" value="OXIDOREDUCTASE CATD-RELATED"/>
    <property type="match status" value="1"/>
</dbReference>
<protein>
    <submittedName>
        <fullName evidence="8">Membrane protein</fullName>
    </submittedName>
</protein>
<name>A0AA37S7W1_9GAMM</name>
<evidence type="ECO:0000313" key="8">
    <source>
        <dbReference type="EMBL" id="GLQ30023.1"/>
    </source>
</evidence>
<comment type="similarity">
    <text evidence="2">Belongs to the DoxX family.</text>
</comment>
<proteinExistence type="inferred from homology"/>
<evidence type="ECO:0000256" key="6">
    <source>
        <dbReference type="ARBA" id="ARBA00023136"/>
    </source>
</evidence>
<keyword evidence="6 7" id="KW-0472">Membrane</keyword>
<keyword evidence="4 7" id="KW-0812">Transmembrane</keyword>
<evidence type="ECO:0000256" key="4">
    <source>
        <dbReference type="ARBA" id="ARBA00022692"/>
    </source>
</evidence>
<feature type="transmembrane region" description="Helical" evidence="7">
    <location>
        <begin position="119"/>
        <end position="138"/>
    </location>
</feature>
<evidence type="ECO:0000256" key="3">
    <source>
        <dbReference type="ARBA" id="ARBA00022475"/>
    </source>
</evidence>
<keyword evidence="9" id="KW-1185">Reference proteome</keyword>
<sequence length="151" mass="16709">MAIQKLTELGSTLLKGIDALQSVFLLALRLWLAKIFFMSGLTKFKSWESTLQLFEYEYNVPVIPFDIAAYLATAAELVIPVCLVVGLLTRLNAVALFALNYVAMISYPDISIAGEKDHIMWGIAILAIFLFGPGKAALDHFIWKKLTAQVA</sequence>
<evidence type="ECO:0000256" key="5">
    <source>
        <dbReference type="ARBA" id="ARBA00022989"/>
    </source>
</evidence>
<dbReference type="RefSeq" id="WP_284378395.1">
    <property type="nucleotide sequence ID" value="NZ_BSNM01000003.1"/>
</dbReference>
<dbReference type="Proteomes" id="UP001161389">
    <property type="component" value="Unassembled WGS sequence"/>
</dbReference>
<keyword evidence="5 7" id="KW-1133">Transmembrane helix</keyword>
<reference evidence="8" key="2">
    <citation type="submission" date="2023-01" db="EMBL/GenBank/DDBJ databases">
        <title>Draft genome sequence of Litoribrevibacter albus strain NBRC 110071.</title>
        <authorList>
            <person name="Sun Q."/>
            <person name="Mori K."/>
        </authorList>
    </citation>
    <scope>NUCLEOTIDE SEQUENCE</scope>
    <source>
        <strain evidence="8">NBRC 110071</strain>
    </source>
</reference>
<dbReference type="InterPro" id="IPR051907">
    <property type="entry name" value="DoxX-like_oxidoreductase"/>
</dbReference>
<organism evidence="8 9">
    <name type="scientific">Litoribrevibacter albus</name>
    <dbReference type="NCBI Taxonomy" id="1473156"/>
    <lineage>
        <taxon>Bacteria</taxon>
        <taxon>Pseudomonadati</taxon>
        <taxon>Pseudomonadota</taxon>
        <taxon>Gammaproteobacteria</taxon>
        <taxon>Oceanospirillales</taxon>
        <taxon>Oceanospirillaceae</taxon>
        <taxon>Litoribrevibacter</taxon>
    </lineage>
</organism>
<dbReference type="Pfam" id="PF07681">
    <property type="entry name" value="DoxX"/>
    <property type="match status" value="1"/>
</dbReference>
<evidence type="ECO:0000256" key="2">
    <source>
        <dbReference type="ARBA" id="ARBA00006679"/>
    </source>
</evidence>
<keyword evidence="3" id="KW-1003">Cell membrane</keyword>
<dbReference type="InterPro" id="IPR032808">
    <property type="entry name" value="DoxX"/>
</dbReference>
<reference evidence="8" key="1">
    <citation type="journal article" date="2014" name="Int. J. Syst. Evol. Microbiol.">
        <title>Complete genome sequence of Corynebacterium casei LMG S-19264T (=DSM 44701T), isolated from a smear-ripened cheese.</title>
        <authorList>
            <consortium name="US DOE Joint Genome Institute (JGI-PGF)"/>
            <person name="Walter F."/>
            <person name="Albersmeier A."/>
            <person name="Kalinowski J."/>
            <person name="Ruckert C."/>
        </authorList>
    </citation>
    <scope>NUCLEOTIDE SEQUENCE</scope>
    <source>
        <strain evidence="8">NBRC 110071</strain>
    </source>
</reference>
<evidence type="ECO:0000256" key="1">
    <source>
        <dbReference type="ARBA" id="ARBA00004651"/>
    </source>
</evidence>
<comment type="subcellular location">
    <subcellularLocation>
        <location evidence="1">Cell membrane</location>
        <topology evidence="1">Multi-pass membrane protein</topology>
    </subcellularLocation>
</comment>
<gene>
    <name evidence="8" type="ORF">GCM10007876_05010</name>
</gene>
<dbReference type="AlphaFoldDB" id="A0AA37S7W1"/>
<dbReference type="PANTHER" id="PTHR33452:SF1">
    <property type="entry name" value="INNER MEMBRANE PROTEIN YPHA-RELATED"/>
    <property type="match status" value="1"/>
</dbReference>
<feature type="transmembrane region" description="Helical" evidence="7">
    <location>
        <begin position="19"/>
        <end position="37"/>
    </location>
</feature>
<evidence type="ECO:0000313" key="9">
    <source>
        <dbReference type="Proteomes" id="UP001161389"/>
    </source>
</evidence>
<dbReference type="EMBL" id="BSNM01000003">
    <property type="protein sequence ID" value="GLQ30023.1"/>
    <property type="molecule type" value="Genomic_DNA"/>
</dbReference>
<dbReference type="GO" id="GO:0005886">
    <property type="term" value="C:plasma membrane"/>
    <property type="evidence" value="ECO:0007669"/>
    <property type="project" value="UniProtKB-SubCell"/>
</dbReference>
<comment type="caution">
    <text evidence="8">The sequence shown here is derived from an EMBL/GenBank/DDBJ whole genome shotgun (WGS) entry which is preliminary data.</text>
</comment>
<accession>A0AA37S7W1</accession>
<evidence type="ECO:0000256" key="7">
    <source>
        <dbReference type="SAM" id="Phobius"/>
    </source>
</evidence>